<feature type="domain" description="TOD1/MUCI70 glycosyltransferase-like" evidence="1">
    <location>
        <begin position="139"/>
        <end position="170"/>
    </location>
</feature>
<protein>
    <recommendedName>
        <fullName evidence="1">TOD1/MUCI70 glycosyltransferase-like domain-containing protein</fullName>
    </recommendedName>
</protein>
<dbReference type="InterPro" id="IPR048354">
    <property type="entry name" value="TOD1_MUCI70_glycTrfase_dom"/>
</dbReference>
<dbReference type="Proteomes" id="UP000734854">
    <property type="component" value="Unassembled WGS sequence"/>
</dbReference>
<accession>A0A8J5H8N4</accession>
<evidence type="ECO:0000259" key="1">
    <source>
        <dbReference type="Pfam" id="PF04765"/>
    </source>
</evidence>
<dbReference type="EMBL" id="JACMSC010000008">
    <property type="protein sequence ID" value="KAG6511800.1"/>
    <property type="molecule type" value="Genomic_DNA"/>
</dbReference>
<dbReference type="PANTHER" id="PTHR12956:SF38">
    <property type="entry name" value="HEXOSYLTRANSFERASE MUCI70-RELATED"/>
    <property type="match status" value="1"/>
</dbReference>
<dbReference type="InterPro" id="IPR006852">
    <property type="entry name" value="TOD1_MUCI70"/>
</dbReference>
<proteinExistence type="predicted"/>
<evidence type="ECO:0000313" key="2">
    <source>
        <dbReference type="EMBL" id="KAG6511800.1"/>
    </source>
</evidence>
<gene>
    <name evidence="2" type="ORF">ZIOFF_029877</name>
</gene>
<dbReference type="PANTHER" id="PTHR12956">
    <property type="entry name" value="ALKALINE CERAMIDASE-RELATED"/>
    <property type="match status" value="1"/>
</dbReference>
<reference evidence="2 3" key="1">
    <citation type="submission" date="2020-08" db="EMBL/GenBank/DDBJ databases">
        <title>Plant Genome Project.</title>
        <authorList>
            <person name="Zhang R.-G."/>
        </authorList>
    </citation>
    <scope>NUCLEOTIDE SEQUENCE [LARGE SCALE GENOMIC DNA]</scope>
    <source>
        <tissue evidence="2">Rhizome</tissue>
    </source>
</reference>
<sequence>MRTEISKFLYSLQPYLFICSSDKEVDEFNDDKIKIIGNPVYDNDKKEEINEDVEDMRVVFVIPPSPLAFPILKNLRYVLEDDLIANESNSGSIFGGHPSLQERTESFNIKESMRVHCGFDKAKKPSQGVDMPRERNLVKWRKNYAFAISQHYQRFDVFEEAEANRAVGKNSGLEICPGILRSAQELRSGDVPRNSNLEICPGILEFESGDVPRNSDLEMYPGILSWRSAQEFWSRDLPRNSDLEMNSDLEICPGILVWRSAQEFWPKDLPRNSNLAGITCDSTEDGLMDLV</sequence>
<dbReference type="AlphaFoldDB" id="A0A8J5H8N4"/>
<dbReference type="Pfam" id="PF04765">
    <property type="entry name" value="TOD1_MUCI70"/>
    <property type="match status" value="2"/>
</dbReference>
<name>A0A8J5H8N4_ZINOF</name>
<evidence type="ECO:0000313" key="3">
    <source>
        <dbReference type="Proteomes" id="UP000734854"/>
    </source>
</evidence>
<organism evidence="2 3">
    <name type="scientific">Zingiber officinale</name>
    <name type="common">Ginger</name>
    <name type="synonym">Amomum zingiber</name>
    <dbReference type="NCBI Taxonomy" id="94328"/>
    <lineage>
        <taxon>Eukaryota</taxon>
        <taxon>Viridiplantae</taxon>
        <taxon>Streptophyta</taxon>
        <taxon>Embryophyta</taxon>
        <taxon>Tracheophyta</taxon>
        <taxon>Spermatophyta</taxon>
        <taxon>Magnoliopsida</taxon>
        <taxon>Liliopsida</taxon>
        <taxon>Zingiberales</taxon>
        <taxon>Zingiberaceae</taxon>
        <taxon>Zingiber</taxon>
    </lineage>
</organism>
<feature type="domain" description="TOD1/MUCI70 glycosyltransferase-like" evidence="1">
    <location>
        <begin position="75"/>
        <end position="130"/>
    </location>
</feature>
<comment type="caution">
    <text evidence="2">The sequence shown here is derived from an EMBL/GenBank/DDBJ whole genome shotgun (WGS) entry which is preliminary data.</text>
</comment>
<keyword evidence="3" id="KW-1185">Reference proteome</keyword>